<evidence type="ECO:0000256" key="1">
    <source>
        <dbReference type="SAM" id="MobiDB-lite"/>
    </source>
</evidence>
<gene>
    <name evidence="2" type="ORF">J7337_013862</name>
</gene>
<sequence length="97" mass="10629">MSKLDITRKSMNVSISGQSDMRKMAAIIATLASYGHEQAQMTLAAVLGSLTPPRALLEGRMWSTWACDDDEAARDAESQGVQVNFRERGPEVEDEKA</sequence>
<organism evidence="2 3">
    <name type="scientific">Fusarium musae</name>
    <dbReference type="NCBI Taxonomy" id="1042133"/>
    <lineage>
        <taxon>Eukaryota</taxon>
        <taxon>Fungi</taxon>
        <taxon>Dikarya</taxon>
        <taxon>Ascomycota</taxon>
        <taxon>Pezizomycotina</taxon>
        <taxon>Sordariomycetes</taxon>
        <taxon>Hypocreomycetidae</taxon>
        <taxon>Hypocreales</taxon>
        <taxon>Nectriaceae</taxon>
        <taxon>Fusarium</taxon>
    </lineage>
</organism>
<evidence type="ECO:0000313" key="3">
    <source>
        <dbReference type="Proteomes" id="UP000827133"/>
    </source>
</evidence>
<dbReference type="GeneID" id="68321718"/>
<dbReference type="Proteomes" id="UP000827133">
    <property type="component" value="Unassembled WGS sequence"/>
</dbReference>
<reference evidence="2" key="1">
    <citation type="journal article" date="2021" name="Mol. Plant Microbe Interact.">
        <title>Telomere to telomere genome assembly of Fusarium musae F31, causal agent of crown rot disease of banana.</title>
        <authorList>
            <person name="Degradi L."/>
            <person name="Tava V."/>
            <person name="Kunova A."/>
            <person name="Cortesi P."/>
            <person name="Saracchi M."/>
            <person name="Pasquali M."/>
        </authorList>
    </citation>
    <scope>NUCLEOTIDE SEQUENCE</scope>
    <source>
        <strain evidence="2">F31</strain>
    </source>
</reference>
<accession>A0A9P8II76</accession>
<dbReference type="RefSeq" id="XP_044673723.1">
    <property type="nucleotide sequence ID" value="XM_044831337.1"/>
</dbReference>
<feature type="compositionally biased region" description="Basic and acidic residues" evidence="1">
    <location>
        <begin position="85"/>
        <end position="97"/>
    </location>
</feature>
<protein>
    <submittedName>
        <fullName evidence="2">Uncharacterized protein</fullName>
    </submittedName>
</protein>
<dbReference type="EMBL" id="JAHBCI010000012">
    <property type="protein sequence ID" value="KAG9494723.1"/>
    <property type="molecule type" value="Genomic_DNA"/>
</dbReference>
<proteinExistence type="predicted"/>
<comment type="caution">
    <text evidence="2">The sequence shown here is derived from an EMBL/GenBank/DDBJ whole genome shotgun (WGS) entry which is preliminary data.</text>
</comment>
<feature type="region of interest" description="Disordered" evidence="1">
    <location>
        <begin position="71"/>
        <end position="97"/>
    </location>
</feature>
<keyword evidence="3" id="KW-1185">Reference proteome</keyword>
<dbReference type="AlphaFoldDB" id="A0A9P8II76"/>
<dbReference type="KEGG" id="fmu:J7337_013862"/>
<name>A0A9P8II76_9HYPO</name>
<evidence type="ECO:0000313" key="2">
    <source>
        <dbReference type="EMBL" id="KAG9494723.1"/>
    </source>
</evidence>